<dbReference type="InterPro" id="IPR027785">
    <property type="entry name" value="UvrD-like_helicase_C"/>
</dbReference>
<keyword evidence="2 5" id="KW-0378">Hydrolase</keyword>
<dbReference type="Proteomes" id="UP000032633">
    <property type="component" value="Chromosome"/>
</dbReference>
<organism evidence="8 9">
    <name type="scientific">Paenibacillus beijingensis</name>
    <dbReference type="NCBI Taxonomy" id="1126833"/>
    <lineage>
        <taxon>Bacteria</taxon>
        <taxon>Bacillati</taxon>
        <taxon>Bacillota</taxon>
        <taxon>Bacilli</taxon>
        <taxon>Bacillales</taxon>
        <taxon>Paenibacillaceae</taxon>
        <taxon>Paenibacillus</taxon>
    </lineage>
</organism>
<evidence type="ECO:0000256" key="1">
    <source>
        <dbReference type="ARBA" id="ARBA00022741"/>
    </source>
</evidence>
<dbReference type="KEGG" id="pbj:VN24_21585"/>
<dbReference type="PANTHER" id="PTHR11070">
    <property type="entry name" value="UVRD / RECB / PCRA DNA HELICASE FAMILY MEMBER"/>
    <property type="match status" value="1"/>
</dbReference>
<evidence type="ECO:0000313" key="8">
    <source>
        <dbReference type="EMBL" id="AJY76689.1"/>
    </source>
</evidence>
<dbReference type="InterPro" id="IPR000212">
    <property type="entry name" value="DNA_helicase_UvrD/REP"/>
</dbReference>
<dbReference type="GO" id="GO:0043138">
    <property type="term" value="F:3'-5' DNA helicase activity"/>
    <property type="evidence" value="ECO:0007669"/>
    <property type="project" value="TreeGrafter"/>
</dbReference>
<dbReference type="RefSeq" id="WP_045672114.1">
    <property type="nucleotide sequence ID" value="NZ_CP011058.1"/>
</dbReference>
<sequence>MSISEQDRQQEQQRIERVRRLLQKQIEKNEPEVSDLRAQVVDIRTNFWDDVTVNIANSDDQLETAISMKQQAEILSERERSHRHLQAQLKSMKRLLPSPYFGRIDFKEKGDPSPEQIYIGVSSFYNEEDDTFLVYDWRTPVASLYYDYPPGPARYETPSGTIGGEITLKRQYLIRDGELKAMFDTGVTIGDELLQQVLGKSAGTQMQSIVATIQQEQNRIIRNDRSKLLVVQGAAGSGKTSAALQRVAYLLYKHREHLSADRMVLFSPNPMFNSYISSVLPELGEENIRQTTFQDYLEHRLGKQFQIEDPFQQMEYRLNGHNDPGYEARMSGIRYKNSELFLDDMLRFGKQLEKSGMMFKSVRFRSRTLITQEEMRAKFYSYDASIRLPNRVELMKEWLLAELKRFEVAERSADWVRDEMDYLDNEQYQRAYVQMRKRQGGHDPAFDDALQEEQMLREVIVRHHFKPLRRRIKRLAFIDYTGLYLRLFSPVPDQTLELNEDGTEGRSLPGRWNEICAYTKERLGSKELPYEDAAPLLYLRELVEGFNSNTNIRYVLIDEAQDYSPFQFEFLKRLFPFSRMTALGDFNQGIFPHSTTLVGSSALLRLYGEVETENIVLTRSYRSTREIVEFTRAMLPGGEAIEPFQRDGGKPVIVFAESGSDRLEQIRLDILKLNDEGFHSIAVICKSATESAAAFEELRNRPGLDAIKLVTRETPTFSGGFVIIPAYLAKGVEFDAVLIYDASAAAYDDEGLRKLFYTACTRAMHRLRLYTAGELTRLAADVDSSLYDSVTLPANPMLK</sequence>
<reference evidence="9" key="2">
    <citation type="submission" date="2015-03" db="EMBL/GenBank/DDBJ databases">
        <title>Genome sequence of Paenibacillus beijingensis strain DSM 24997T.</title>
        <authorList>
            <person name="Kwak Y."/>
            <person name="Shin J.-H."/>
        </authorList>
    </citation>
    <scope>NUCLEOTIDE SEQUENCE [LARGE SCALE GENOMIC DNA]</scope>
    <source>
        <strain evidence="9">DSM 24997</strain>
    </source>
</reference>
<keyword evidence="3 5" id="KW-0347">Helicase</keyword>
<accession>A0A0D5NN15</accession>
<protein>
    <submittedName>
        <fullName evidence="8">Helicase</fullName>
    </submittedName>
</protein>
<dbReference type="Gene3D" id="3.40.50.300">
    <property type="entry name" value="P-loop containing nucleotide triphosphate hydrolases"/>
    <property type="match status" value="3"/>
</dbReference>
<dbReference type="PATRIC" id="fig|1126833.4.peg.4745"/>
<dbReference type="PROSITE" id="PS51198">
    <property type="entry name" value="UVRD_HELICASE_ATP_BIND"/>
    <property type="match status" value="1"/>
</dbReference>
<evidence type="ECO:0000256" key="6">
    <source>
        <dbReference type="SAM" id="Coils"/>
    </source>
</evidence>
<dbReference type="Pfam" id="PF13538">
    <property type="entry name" value="UvrD_C_2"/>
    <property type="match status" value="1"/>
</dbReference>
<dbReference type="GO" id="GO:0000725">
    <property type="term" value="P:recombinational repair"/>
    <property type="evidence" value="ECO:0007669"/>
    <property type="project" value="TreeGrafter"/>
</dbReference>
<dbReference type="STRING" id="1126833.VN24_21585"/>
<dbReference type="AlphaFoldDB" id="A0A0D5NN15"/>
<evidence type="ECO:0000259" key="7">
    <source>
        <dbReference type="PROSITE" id="PS51198"/>
    </source>
</evidence>
<dbReference type="InterPro" id="IPR014016">
    <property type="entry name" value="UvrD-like_ATP-bd"/>
</dbReference>
<dbReference type="InterPro" id="IPR048228">
    <property type="entry name" value="HelD_bacillota"/>
</dbReference>
<dbReference type="HOGENOM" id="CLU_010312_4_0_9"/>
<evidence type="ECO:0000256" key="3">
    <source>
        <dbReference type="ARBA" id="ARBA00022806"/>
    </source>
</evidence>
<dbReference type="GO" id="GO:0005524">
    <property type="term" value="F:ATP binding"/>
    <property type="evidence" value="ECO:0007669"/>
    <property type="project" value="UniProtKB-UniRule"/>
</dbReference>
<dbReference type="EMBL" id="CP011058">
    <property type="protein sequence ID" value="AJY76689.1"/>
    <property type="molecule type" value="Genomic_DNA"/>
</dbReference>
<name>A0A0D5NN15_9BACL</name>
<keyword evidence="6" id="KW-0175">Coiled coil</keyword>
<dbReference type="GO" id="GO:0016787">
    <property type="term" value="F:hydrolase activity"/>
    <property type="evidence" value="ECO:0007669"/>
    <property type="project" value="UniProtKB-UniRule"/>
</dbReference>
<dbReference type="InterPro" id="IPR027417">
    <property type="entry name" value="P-loop_NTPase"/>
</dbReference>
<reference evidence="8 9" key="1">
    <citation type="journal article" date="2015" name="J. Biotechnol.">
        <title>Complete genome sequence of Paenibacillus beijingensis 7188(T) (=DSM 24997(T)), a novel rhizobacterium from jujube garden soil.</title>
        <authorList>
            <person name="Kwak Y."/>
            <person name="Shin J.H."/>
        </authorList>
    </citation>
    <scope>NUCLEOTIDE SEQUENCE [LARGE SCALE GENOMIC DNA]</scope>
    <source>
        <strain evidence="8 9">DSM 24997</strain>
    </source>
</reference>
<dbReference type="NCBIfam" id="NF041464">
    <property type="entry name" value="HelD_BACSU"/>
    <property type="match status" value="1"/>
</dbReference>
<keyword evidence="9" id="KW-1185">Reference proteome</keyword>
<evidence type="ECO:0000313" key="9">
    <source>
        <dbReference type="Proteomes" id="UP000032633"/>
    </source>
</evidence>
<keyword evidence="1 5" id="KW-0547">Nucleotide-binding</keyword>
<dbReference type="PANTHER" id="PTHR11070:SF17">
    <property type="entry name" value="DNA HELICASE IV"/>
    <property type="match status" value="1"/>
</dbReference>
<feature type="domain" description="UvrD-like helicase ATP-binding" evidence="7">
    <location>
        <begin position="212"/>
        <end position="624"/>
    </location>
</feature>
<dbReference type="GO" id="GO:0005829">
    <property type="term" value="C:cytosol"/>
    <property type="evidence" value="ECO:0007669"/>
    <property type="project" value="TreeGrafter"/>
</dbReference>
<keyword evidence="4 5" id="KW-0067">ATP-binding</keyword>
<proteinExistence type="predicted"/>
<dbReference type="GO" id="GO:0003677">
    <property type="term" value="F:DNA binding"/>
    <property type="evidence" value="ECO:0007669"/>
    <property type="project" value="InterPro"/>
</dbReference>
<evidence type="ECO:0000256" key="5">
    <source>
        <dbReference type="PROSITE-ProRule" id="PRU00560"/>
    </source>
</evidence>
<gene>
    <name evidence="8" type="ORF">VN24_21585</name>
</gene>
<feature type="coiled-coil region" evidence="6">
    <location>
        <begin position="1"/>
        <end position="28"/>
    </location>
</feature>
<evidence type="ECO:0000256" key="2">
    <source>
        <dbReference type="ARBA" id="ARBA00022801"/>
    </source>
</evidence>
<dbReference type="Pfam" id="PF00580">
    <property type="entry name" value="UvrD-helicase"/>
    <property type="match status" value="1"/>
</dbReference>
<dbReference type="OrthoDB" id="9787585at2"/>
<feature type="binding site" evidence="5">
    <location>
        <begin position="233"/>
        <end position="240"/>
    </location>
    <ligand>
        <name>ATP</name>
        <dbReference type="ChEBI" id="CHEBI:30616"/>
    </ligand>
</feature>
<dbReference type="SUPFAM" id="SSF52540">
    <property type="entry name" value="P-loop containing nucleoside triphosphate hydrolases"/>
    <property type="match status" value="1"/>
</dbReference>
<evidence type="ECO:0000256" key="4">
    <source>
        <dbReference type="ARBA" id="ARBA00022840"/>
    </source>
</evidence>